<evidence type="ECO:0000259" key="1">
    <source>
        <dbReference type="Pfam" id="PF16916"/>
    </source>
</evidence>
<sequence length="96" mass="11099">MDPIITDDEEVNRLKKMTEEIVTNIDQRFTIHDFRIVKGETHTNLIFDVVVPAELDVPATKLIHRIEKAIKAEDPNYYPVITVDKNYVSTCINETI</sequence>
<dbReference type="InterPro" id="IPR036837">
    <property type="entry name" value="Cation_efflux_CTD_sf"/>
</dbReference>
<accession>A0A645D2I1</accession>
<dbReference type="AlphaFoldDB" id="A0A645D2I1"/>
<dbReference type="Gene3D" id="3.30.70.1350">
    <property type="entry name" value="Cation efflux protein, cytoplasmic domain"/>
    <property type="match status" value="1"/>
</dbReference>
<protein>
    <recommendedName>
        <fullName evidence="1">Cation efflux protein cytoplasmic domain-containing protein</fullName>
    </recommendedName>
</protein>
<evidence type="ECO:0000313" key="2">
    <source>
        <dbReference type="EMBL" id="MPM83680.1"/>
    </source>
</evidence>
<dbReference type="SUPFAM" id="SSF160240">
    <property type="entry name" value="Cation efflux protein cytoplasmic domain-like"/>
    <property type="match status" value="1"/>
</dbReference>
<gene>
    <name evidence="2" type="ORF">SDC9_130749</name>
</gene>
<feature type="domain" description="Cation efflux protein cytoplasmic" evidence="1">
    <location>
        <begin position="19"/>
        <end position="82"/>
    </location>
</feature>
<organism evidence="2">
    <name type="scientific">bioreactor metagenome</name>
    <dbReference type="NCBI Taxonomy" id="1076179"/>
    <lineage>
        <taxon>unclassified sequences</taxon>
        <taxon>metagenomes</taxon>
        <taxon>ecological metagenomes</taxon>
    </lineage>
</organism>
<proteinExistence type="predicted"/>
<name>A0A645D2I1_9ZZZZ</name>
<dbReference type="EMBL" id="VSSQ01032423">
    <property type="protein sequence ID" value="MPM83680.1"/>
    <property type="molecule type" value="Genomic_DNA"/>
</dbReference>
<comment type="caution">
    <text evidence="2">The sequence shown here is derived from an EMBL/GenBank/DDBJ whole genome shotgun (WGS) entry which is preliminary data.</text>
</comment>
<dbReference type="InterPro" id="IPR027470">
    <property type="entry name" value="Cation_efflux_CTD"/>
</dbReference>
<reference evidence="2" key="1">
    <citation type="submission" date="2019-08" db="EMBL/GenBank/DDBJ databases">
        <authorList>
            <person name="Kucharzyk K."/>
            <person name="Murdoch R.W."/>
            <person name="Higgins S."/>
            <person name="Loffler F."/>
        </authorList>
    </citation>
    <scope>NUCLEOTIDE SEQUENCE</scope>
</reference>
<dbReference type="Pfam" id="PF16916">
    <property type="entry name" value="ZT_dimer"/>
    <property type="match status" value="1"/>
</dbReference>